<evidence type="ECO:0000313" key="4">
    <source>
        <dbReference type="Proteomes" id="UP001597308"/>
    </source>
</evidence>
<dbReference type="PANTHER" id="PTHR34136">
    <property type="match status" value="1"/>
</dbReference>
<accession>A0ABW4KBD0</accession>
<keyword evidence="2" id="KW-0808">Transferase</keyword>
<evidence type="ECO:0000256" key="2">
    <source>
        <dbReference type="ARBA" id="ARBA00022679"/>
    </source>
</evidence>
<gene>
    <name evidence="3" type="ORF">ACFSCV_17660</name>
</gene>
<keyword evidence="1" id="KW-0328">Glycosyltransferase</keyword>
<keyword evidence="4" id="KW-1185">Reference proteome</keyword>
<dbReference type="PANTHER" id="PTHR34136:SF1">
    <property type="entry name" value="UDP-N-ACETYL-D-MANNOSAMINURONIC ACID TRANSFERASE"/>
    <property type="match status" value="1"/>
</dbReference>
<evidence type="ECO:0000256" key="1">
    <source>
        <dbReference type="ARBA" id="ARBA00022676"/>
    </source>
</evidence>
<dbReference type="NCBIfam" id="TIGR00696">
    <property type="entry name" value="wecG_tagA_cpsF"/>
    <property type="match status" value="1"/>
</dbReference>
<dbReference type="InterPro" id="IPR004629">
    <property type="entry name" value="WecG_TagA_CpsF"/>
</dbReference>
<organism evidence="3 4">
    <name type="scientific">Methylopila henanensis</name>
    <dbReference type="NCBI Taxonomy" id="873516"/>
    <lineage>
        <taxon>Bacteria</taxon>
        <taxon>Pseudomonadati</taxon>
        <taxon>Pseudomonadota</taxon>
        <taxon>Alphaproteobacteria</taxon>
        <taxon>Hyphomicrobiales</taxon>
        <taxon>Methylopilaceae</taxon>
        <taxon>Methylopila</taxon>
    </lineage>
</organism>
<dbReference type="RefSeq" id="WP_378800895.1">
    <property type="nucleotide sequence ID" value="NZ_JBHUER010000011.1"/>
</dbReference>
<comment type="caution">
    <text evidence="3">The sequence shown here is derived from an EMBL/GenBank/DDBJ whole genome shotgun (WGS) entry which is preliminary data.</text>
</comment>
<reference evidence="4" key="1">
    <citation type="journal article" date="2019" name="Int. J. Syst. Evol. Microbiol.">
        <title>The Global Catalogue of Microorganisms (GCM) 10K type strain sequencing project: providing services to taxonomists for standard genome sequencing and annotation.</title>
        <authorList>
            <consortium name="The Broad Institute Genomics Platform"/>
            <consortium name="The Broad Institute Genome Sequencing Center for Infectious Disease"/>
            <person name="Wu L."/>
            <person name="Ma J."/>
        </authorList>
    </citation>
    <scope>NUCLEOTIDE SEQUENCE [LARGE SCALE GENOMIC DNA]</scope>
    <source>
        <strain evidence="4">KCTC 23707</strain>
    </source>
</reference>
<proteinExistence type="predicted"/>
<dbReference type="Pfam" id="PF03808">
    <property type="entry name" value="Glyco_tran_WecG"/>
    <property type="match status" value="1"/>
</dbReference>
<name>A0ABW4KBD0_9HYPH</name>
<evidence type="ECO:0000313" key="3">
    <source>
        <dbReference type="EMBL" id="MFD1704836.1"/>
    </source>
</evidence>
<dbReference type="CDD" id="cd06533">
    <property type="entry name" value="Glyco_transf_WecG_TagA"/>
    <property type="match status" value="1"/>
</dbReference>
<sequence length="251" mass="27983">MTLTPNDPPRTRFLGVDYDPLEMDAVVSRLLERPAEAPFAALVTPNSAHVVRLAEGDPAIGRAYSQAWLCVNDSRVVHFLAKSRRVELPATPGADLVIELLGDPRFDKSSPVLLVGGDAETFDALVAKAGLTSARHFEAPMRLLSDRAAFDQTVAFVESNPSRYVFLAVGSPQQELLAEELRRRGEATGVGLCIGAGVEFLTGRRKRAPAWLSRIGMEWLFRLVSEPRRLWRRYLVDSPRILRLYLKEFTR</sequence>
<protein>
    <submittedName>
        <fullName evidence="3">WecB/TagA/CpsF family glycosyltransferase</fullName>
    </submittedName>
</protein>
<dbReference type="EMBL" id="JBHUER010000011">
    <property type="protein sequence ID" value="MFD1704836.1"/>
    <property type="molecule type" value="Genomic_DNA"/>
</dbReference>
<dbReference type="Proteomes" id="UP001597308">
    <property type="component" value="Unassembled WGS sequence"/>
</dbReference>